<dbReference type="PROSITE" id="PS51352">
    <property type="entry name" value="THIOREDOXIN_2"/>
    <property type="match status" value="1"/>
</dbReference>
<dbReference type="GO" id="GO:0008379">
    <property type="term" value="F:thioredoxin peroxidase activity"/>
    <property type="evidence" value="ECO:0007669"/>
    <property type="project" value="TreeGrafter"/>
</dbReference>
<evidence type="ECO:0000256" key="5">
    <source>
        <dbReference type="ARBA" id="ARBA00023157"/>
    </source>
</evidence>
<proteinExistence type="inferred from homology"/>
<comment type="caution">
    <text evidence="11">The sequence shown here is derived from an EMBL/GenBank/DDBJ whole genome shotgun (WGS) entry which is preliminary data.</text>
</comment>
<dbReference type="GO" id="GO:0005737">
    <property type="term" value="C:cytoplasm"/>
    <property type="evidence" value="ECO:0007669"/>
    <property type="project" value="TreeGrafter"/>
</dbReference>
<dbReference type="PANTHER" id="PTHR42801:SF7">
    <property type="entry name" value="SLL1159 PROTEIN"/>
    <property type="match status" value="1"/>
</dbReference>
<dbReference type="GO" id="GO:0034599">
    <property type="term" value="P:cellular response to oxidative stress"/>
    <property type="evidence" value="ECO:0007669"/>
    <property type="project" value="TreeGrafter"/>
</dbReference>
<keyword evidence="3" id="KW-0049">Antioxidant</keyword>
<comment type="similarity">
    <text evidence="8">Belongs to the peroxiredoxin family. BCP/PrxQ subfamily.</text>
</comment>
<evidence type="ECO:0000256" key="1">
    <source>
        <dbReference type="ARBA" id="ARBA00013017"/>
    </source>
</evidence>
<reference evidence="11" key="1">
    <citation type="journal article" date="2021" name="IMA Fungus">
        <title>Genomic characterization of three marine fungi, including Emericellopsis atlantica sp. nov. with signatures of a generalist lifestyle and marine biomass degradation.</title>
        <authorList>
            <person name="Hagestad O.C."/>
            <person name="Hou L."/>
            <person name="Andersen J.H."/>
            <person name="Hansen E.H."/>
            <person name="Altermark B."/>
            <person name="Li C."/>
            <person name="Kuhnert E."/>
            <person name="Cox R.J."/>
            <person name="Crous P.W."/>
            <person name="Spatafora J.W."/>
            <person name="Lail K."/>
            <person name="Amirebrahimi M."/>
            <person name="Lipzen A."/>
            <person name="Pangilinan J."/>
            <person name="Andreopoulos W."/>
            <person name="Hayes R.D."/>
            <person name="Ng V."/>
            <person name="Grigoriev I.V."/>
            <person name="Jackson S.A."/>
            <person name="Sutton T.D.S."/>
            <person name="Dobson A.D.W."/>
            <person name="Rama T."/>
        </authorList>
    </citation>
    <scope>NUCLEOTIDE SEQUENCE</scope>
    <source>
        <strain evidence="11">TRa018bII</strain>
    </source>
</reference>
<dbReference type="EC" id="1.11.1.24" evidence="1"/>
<keyword evidence="6" id="KW-0676">Redox-active center</keyword>
<dbReference type="InterPro" id="IPR000866">
    <property type="entry name" value="AhpC/TSA"/>
</dbReference>
<dbReference type="EMBL" id="MU251403">
    <property type="protein sequence ID" value="KAG9236619.1"/>
    <property type="molecule type" value="Genomic_DNA"/>
</dbReference>
<evidence type="ECO:0000313" key="12">
    <source>
        <dbReference type="Proteomes" id="UP000824998"/>
    </source>
</evidence>
<dbReference type="SUPFAM" id="SSF52833">
    <property type="entry name" value="Thioredoxin-like"/>
    <property type="match status" value="1"/>
</dbReference>
<name>A0A9P7YMX8_9HELO</name>
<dbReference type="InterPro" id="IPR013766">
    <property type="entry name" value="Thioredoxin_domain"/>
</dbReference>
<evidence type="ECO:0000256" key="6">
    <source>
        <dbReference type="ARBA" id="ARBA00023284"/>
    </source>
</evidence>
<dbReference type="AlphaFoldDB" id="A0A9P7YMX8"/>
<evidence type="ECO:0000256" key="2">
    <source>
        <dbReference type="ARBA" id="ARBA00022559"/>
    </source>
</evidence>
<evidence type="ECO:0000256" key="9">
    <source>
        <dbReference type="ARBA" id="ARBA00049091"/>
    </source>
</evidence>
<dbReference type="Proteomes" id="UP000824998">
    <property type="component" value="Unassembled WGS sequence"/>
</dbReference>
<dbReference type="PANTHER" id="PTHR42801">
    <property type="entry name" value="THIOREDOXIN-DEPENDENT PEROXIDE REDUCTASE"/>
    <property type="match status" value="1"/>
</dbReference>
<accession>A0A9P7YMX8</accession>
<dbReference type="Pfam" id="PF00578">
    <property type="entry name" value="AhpC-TSA"/>
    <property type="match status" value="1"/>
</dbReference>
<organism evidence="11 12">
    <name type="scientific">Amylocarpus encephaloides</name>
    <dbReference type="NCBI Taxonomy" id="45428"/>
    <lineage>
        <taxon>Eukaryota</taxon>
        <taxon>Fungi</taxon>
        <taxon>Dikarya</taxon>
        <taxon>Ascomycota</taxon>
        <taxon>Pezizomycotina</taxon>
        <taxon>Leotiomycetes</taxon>
        <taxon>Helotiales</taxon>
        <taxon>Helotiales incertae sedis</taxon>
        <taxon>Amylocarpus</taxon>
    </lineage>
</organism>
<protein>
    <recommendedName>
        <fullName evidence="1">thioredoxin-dependent peroxiredoxin</fullName>
        <ecNumber evidence="1">1.11.1.24</ecNumber>
    </recommendedName>
    <alternativeName>
        <fullName evidence="7">Thioredoxin peroxidase</fullName>
    </alternativeName>
</protein>
<dbReference type="GO" id="GO:0045454">
    <property type="term" value="P:cell redox homeostasis"/>
    <property type="evidence" value="ECO:0007669"/>
    <property type="project" value="TreeGrafter"/>
</dbReference>
<gene>
    <name evidence="11" type="ORF">BJ875DRAFT_455956</name>
</gene>
<keyword evidence="4" id="KW-0560">Oxidoreductase</keyword>
<evidence type="ECO:0000256" key="7">
    <source>
        <dbReference type="ARBA" id="ARBA00032824"/>
    </source>
</evidence>
<evidence type="ECO:0000256" key="3">
    <source>
        <dbReference type="ARBA" id="ARBA00022862"/>
    </source>
</evidence>
<keyword evidence="12" id="KW-1185">Reference proteome</keyword>
<keyword evidence="5" id="KW-1015">Disulfide bond</keyword>
<keyword evidence="2" id="KW-0575">Peroxidase</keyword>
<dbReference type="CDD" id="cd02970">
    <property type="entry name" value="PRX_like2"/>
    <property type="match status" value="1"/>
</dbReference>
<dbReference type="Gene3D" id="3.40.30.10">
    <property type="entry name" value="Glutaredoxin"/>
    <property type="match status" value="1"/>
</dbReference>
<evidence type="ECO:0000259" key="10">
    <source>
        <dbReference type="PROSITE" id="PS51352"/>
    </source>
</evidence>
<evidence type="ECO:0000313" key="11">
    <source>
        <dbReference type="EMBL" id="KAG9236619.1"/>
    </source>
</evidence>
<dbReference type="OrthoDB" id="338622at2759"/>
<evidence type="ECO:0000256" key="8">
    <source>
        <dbReference type="ARBA" id="ARBA00038489"/>
    </source>
</evidence>
<evidence type="ECO:0000256" key="4">
    <source>
        <dbReference type="ARBA" id="ARBA00023002"/>
    </source>
</evidence>
<dbReference type="InterPro" id="IPR036249">
    <property type="entry name" value="Thioredoxin-like_sf"/>
</dbReference>
<comment type="catalytic activity">
    <reaction evidence="9">
        <text>a hydroperoxide + [thioredoxin]-dithiol = an alcohol + [thioredoxin]-disulfide + H2O</text>
        <dbReference type="Rhea" id="RHEA:62620"/>
        <dbReference type="Rhea" id="RHEA-COMP:10698"/>
        <dbReference type="Rhea" id="RHEA-COMP:10700"/>
        <dbReference type="ChEBI" id="CHEBI:15377"/>
        <dbReference type="ChEBI" id="CHEBI:29950"/>
        <dbReference type="ChEBI" id="CHEBI:30879"/>
        <dbReference type="ChEBI" id="CHEBI:35924"/>
        <dbReference type="ChEBI" id="CHEBI:50058"/>
        <dbReference type="EC" id="1.11.1.24"/>
    </reaction>
</comment>
<feature type="domain" description="Thioredoxin" evidence="10">
    <location>
        <begin position="43"/>
        <end position="216"/>
    </location>
</feature>
<dbReference type="InterPro" id="IPR050924">
    <property type="entry name" value="Peroxiredoxin_BCP/PrxQ"/>
</dbReference>
<sequence>MSLSAQLSAVLEGFSQKAPPDVVKVIRESVADFDASFQRDLTIKPGQKLPPFNLSDALGNQIRSDELLARGPLLITFYRGEWCPYCNLALRALQQHLDEFTAKGVTLVGISPSLPNSSLSMTEKNDLKFQVLSDVRNEYAKELGILFPMPDSLRPVFAQFGNDMKAFNGDDSFEVPVPATFLVDREGVVRNAFIETDYSKRVEPSTVLGWIDSLGA</sequence>